<accession>A0A2H3NTE9</accession>
<keyword evidence="3" id="KW-1185">Reference proteome</keyword>
<dbReference type="GO" id="GO:0008168">
    <property type="term" value="F:methyltransferase activity"/>
    <property type="evidence" value="ECO:0007669"/>
    <property type="project" value="UniProtKB-KW"/>
</dbReference>
<evidence type="ECO:0000259" key="1">
    <source>
        <dbReference type="Pfam" id="PF13649"/>
    </source>
</evidence>
<name>A0A2H3NTE9_9BACT</name>
<feature type="domain" description="Methyltransferase" evidence="1">
    <location>
        <begin position="64"/>
        <end position="165"/>
    </location>
</feature>
<proteinExistence type="predicted"/>
<evidence type="ECO:0000313" key="3">
    <source>
        <dbReference type="Proteomes" id="UP000221024"/>
    </source>
</evidence>
<dbReference type="RefSeq" id="WP_098062116.1">
    <property type="nucleotide sequence ID" value="NZ_PDEP01000006.1"/>
</dbReference>
<dbReference type="EMBL" id="PDEP01000006">
    <property type="protein sequence ID" value="PEN07087.1"/>
    <property type="molecule type" value="Genomic_DNA"/>
</dbReference>
<dbReference type="AlphaFoldDB" id="A0A2H3NTE9"/>
<dbReference type="Pfam" id="PF13649">
    <property type="entry name" value="Methyltransf_25"/>
    <property type="match status" value="1"/>
</dbReference>
<organism evidence="2 3">
    <name type="scientific">Longimonas halophila</name>
    <dbReference type="NCBI Taxonomy" id="1469170"/>
    <lineage>
        <taxon>Bacteria</taxon>
        <taxon>Pseudomonadati</taxon>
        <taxon>Rhodothermota</taxon>
        <taxon>Rhodothermia</taxon>
        <taxon>Rhodothermales</taxon>
        <taxon>Salisaetaceae</taxon>
        <taxon>Longimonas</taxon>
    </lineage>
</organism>
<dbReference type="InterPro" id="IPR041698">
    <property type="entry name" value="Methyltransf_25"/>
</dbReference>
<keyword evidence="2" id="KW-0808">Transferase</keyword>
<dbReference type="InterPro" id="IPR029063">
    <property type="entry name" value="SAM-dependent_MTases_sf"/>
</dbReference>
<dbReference type="CDD" id="cd02440">
    <property type="entry name" value="AdoMet_MTases"/>
    <property type="match status" value="1"/>
</dbReference>
<keyword evidence="2" id="KW-0489">Methyltransferase</keyword>
<dbReference type="SUPFAM" id="SSF53335">
    <property type="entry name" value="S-adenosyl-L-methionine-dependent methyltransferases"/>
    <property type="match status" value="1"/>
</dbReference>
<dbReference type="Gene3D" id="3.40.50.150">
    <property type="entry name" value="Vaccinia Virus protein VP39"/>
    <property type="match status" value="1"/>
</dbReference>
<evidence type="ECO:0000313" key="2">
    <source>
        <dbReference type="EMBL" id="PEN07087.1"/>
    </source>
</evidence>
<dbReference type="OrthoDB" id="9800454at2"/>
<dbReference type="GO" id="GO:0032259">
    <property type="term" value="P:methylation"/>
    <property type="evidence" value="ECO:0007669"/>
    <property type="project" value="UniProtKB-KW"/>
</dbReference>
<protein>
    <submittedName>
        <fullName evidence="2">Methyltransferase type 11</fullName>
    </submittedName>
</protein>
<reference evidence="2 3" key="1">
    <citation type="submission" date="2017-10" db="EMBL/GenBank/DDBJ databases">
        <title>Draft genome of Longimonas halophila.</title>
        <authorList>
            <person name="Goh K.M."/>
            <person name="Shamsir M.S."/>
            <person name="Lim S.W."/>
        </authorList>
    </citation>
    <scope>NUCLEOTIDE SEQUENCE [LARGE SCALE GENOMIC DNA]</scope>
    <source>
        <strain evidence="2 3">KCTC 42399</strain>
    </source>
</reference>
<sequence>MPTWPSFDTRAVHEPEIMDDFSVTDERLTVALRDIRVTNRLLGGYGPSHRAIRALLTGNGPHRVLDLGSGSADYPAHLVQWADAQDLDIRVDALEANVVTARHARSYLARTLPPRLRSRVRVICADVFDYAPHDTAYDIAHAGLFLHHFPDDDLVRLLGRIRTLCPHGLVINDLHRHPLAYASIWLLARLLPTSPMYQHDAPLSVRRAFTQDELMRVVHEAGYTSAQIRWHWAFRWVVQAHPTAPELPA</sequence>
<comment type="caution">
    <text evidence="2">The sequence shown here is derived from an EMBL/GenBank/DDBJ whole genome shotgun (WGS) entry which is preliminary data.</text>
</comment>
<gene>
    <name evidence="2" type="ORF">CRI93_08090</name>
</gene>
<dbReference type="Proteomes" id="UP000221024">
    <property type="component" value="Unassembled WGS sequence"/>
</dbReference>